<protein>
    <submittedName>
        <fullName evidence="3">Uncharacterized protein</fullName>
    </submittedName>
</protein>
<feature type="region of interest" description="Disordered" evidence="2">
    <location>
        <begin position="116"/>
        <end position="174"/>
    </location>
</feature>
<evidence type="ECO:0000313" key="3">
    <source>
        <dbReference type="EMBL" id="QKZ20382.1"/>
    </source>
</evidence>
<dbReference type="AlphaFoldDB" id="A0A7H8TBP7"/>
<evidence type="ECO:0000256" key="2">
    <source>
        <dbReference type="SAM" id="MobiDB-lite"/>
    </source>
</evidence>
<reference evidence="3 4" key="1">
    <citation type="submission" date="2020-06" db="EMBL/GenBank/DDBJ databases">
        <title>Genome mining for natural products.</title>
        <authorList>
            <person name="Zhang B."/>
            <person name="Shi J."/>
            <person name="Ge H."/>
        </authorList>
    </citation>
    <scope>NUCLEOTIDE SEQUENCE [LARGE SCALE GENOMIC DNA]</scope>
    <source>
        <strain evidence="3 4">NA02069</strain>
    </source>
</reference>
<sequence>MPKRKSGAQVAARAKARELQAKFAQLETTRLETATRAIALQESLAEHDAETERLINELRAKRERRKREMLAELGGLGEEMLETRVSPSEAAARMAMTVGQLSAARRAFNDAVQARAEASMPSVAPETAPASSTDAASSAGRAVGGGAAAVVPQQSGPAGHDGGGAAVPFSPKVS</sequence>
<evidence type="ECO:0000256" key="1">
    <source>
        <dbReference type="SAM" id="Coils"/>
    </source>
</evidence>
<dbReference type="Proteomes" id="UP000509418">
    <property type="component" value="Chromosome"/>
</dbReference>
<keyword evidence="1" id="KW-0175">Coiled coil</keyword>
<keyword evidence="4" id="KW-1185">Reference proteome</keyword>
<dbReference type="EMBL" id="CP056041">
    <property type="protein sequence ID" value="QKZ20382.1"/>
    <property type="molecule type" value="Genomic_DNA"/>
</dbReference>
<name>A0A7H8TBP7_STRCX</name>
<feature type="coiled-coil region" evidence="1">
    <location>
        <begin position="9"/>
        <end position="64"/>
    </location>
</feature>
<feature type="compositionally biased region" description="Low complexity" evidence="2">
    <location>
        <begin position="124"/>
        <end position="141"/>
    </location>
</feature>
<proteinExistence type="predicted"/>
<evidence type="ECO:0000313" key="4">
    <source>
        <dbReference type="Proteomes" id="UP000509418"/>
    </source>
</evidence>
<gene>
    <name evidence="3" type="ORF">HUT05_25345</name>
</gene>
<organism evidence="3 4">
    <name type="scientific">Streptomyces chartreusis</name>
    <dbReference type="NCBI Taxonomy" id="1969"/>
    <lineage>
        <taxon>Bacteria</taxon>
        <taxon>Bacillati</taxon>
        <taxon>Actinomycetota</taxon>
        <taxon>Actinomycetes</taxon>
        <taxon>Kitasatosporales</taxon>
        <taxon>Streptomycetaceae</taxon>
        <taxon>Streptomyces</taxon>
    </lineage>
</organism>
<dbReference type="RefSeq" id="WP_176576442.1">
    <property type="nucleotide sequence ID" value="NZ_CP056041.1"/>
</dbReference>
<accession>A0A7H8TBP7</accession>